<reference evidence="3 4" key="1">
    <citation type="submission" date="2016-08" db="EMBL/GenBank/DDBJ databases">
        <title>Genomes of anaerobic fungi encode conserved fungal cellulosomes for biomass hydrolysis.</title>
        <authorList>
            <consortium name="DOE Joint Genome Institute"/>
            <person name="Haitjema C.H."/>
            <person name="Gilmore S.P."/>
            <person name="Henske J.K."/>
            <person name="Solomon K.V."/>
            <person name="De Groot R."/>
            <person name="Kuo A."/>
            <person name="Mondo S.J."/>
            <person name="Salamov A.A."/>
            <person name="Labutti K."/>
            <person name="Zhao Z."/>
            <person name="Chiniquy J."/>
            <person name="Barry K."/>
            <person name="Brewer H.M."/>
            <person name="Purvine S.O."/>
            <person name="Wright A.T."/>
            <person name="Boxma B."/>
            <person name="Van Alen T."/>
            <person name="Hackstein J.H."/>
            <person name="Baker S.E."/>
            <person name="Grigoriev I.V."/>
            <person name="O'Malley M.A."/>
        </authorList>
    </citation>
    <scope>NUCLEOTIDE SEQUENCE [LARGE SCALE GENOMIC DNA]</scope>
    <source>
        <strain evidence="4">finn</strain>
    </source>
</reference>
<gene>
    <name evidence="3" type="ORF">BCR36DRAFT_587143</name>
</gene>
<accession>A0A1Y1UWR4</accession>
<comment type="caution">
    <text evidence="3">The sequence shown here is derived from an EMBL/GenBank/DDBJ whole genome shotgun (WGS) entry which is preliminary data.</text>
</comment>
<evidence type="ECO:0000256" key="2">
    <source>
        <dbReference type="SAM" id="SignalP"/>
    </source>
</evidence>
<organism evidence="3 4">
    <name type="scientific">Piromyces finnis</name>
    <dbReference type="NCBI Taxonomy" id="1754191"/>
    <lineage>
        <taxon>Eukaryota</taxon>
        <taxon>Fungi</taxon>
        <taxon>Fungi incertae sedis</taxon>
        <taxon>Chytridiomycota</taxon>
        <taxon>Chytridiomycota incertae sedis</taxon>
        <taxon>Neocallimastigomycetes</taxon>
        <taxon>Neocallimastigales</taxon>
        <taxon>Neocallimastigaceae</taxon>
        <taxon>Piromyces</taxon>
    </lineage>
</organism>
<evidence type="ECO:0000256" key="1">
    <source>
        <dbReference type="SAM" id="MobiDB-lite"/>
    </source>
</evidence>
<reference evidence="3 4" key="2">
    <citation type="submission" date="2016-08" db="EMBL/GenBank/DDBJ databases">
        <title>Pervasive Adenine N6-methylation of Active Genes in Fungi.</title>
        <authorList>
            <consortium name="DOE Joint Genome Institute"/>
            <person name="Mondo S.J."/>
            <person name="Dannebaum R.O."/>
            <person name="Kuo R.C."/>
            <person name="Labutti K."/>
            <person name="Haridas S."/>
            <person name="Kuo A."/>
            <person name="Salamov A."/>
            <person name="Ahrendt S.R."/>
            <person name="Lipzen A."/>
            <person name="Sullivan W."/>
            <person name="Andreopoulos W.B."/>
            <person name="Clum A."/>
            <person name="Lindquist E."/>
            <person name="Daum C."/>
            <person name="Ramamoorthy G.K."/>
            <person name="Gryganskyi A."/>
            <person name="Culley D."/>
            <person name="Magnuson J.K."/>
            <person name="James T.Y."/>
            <person name="O'Malley M.A."/>
            <person name="Stajich J.E."/>
            <person name="Spatafora J.W."/>
            <person name="Visel A."/>
            <person name="Grigoriev I.V."/>
        </authorList>
    </citation>
    <scope>NUCLEOTIDE SEQUENCE [LARGE SCALE GENOMIC DNA]</scope>
    <source>
        <strain evidence="4">finn</strain>
    </source>
</reference>
<feature type="region of interest" description="Disordered" evidence="1">
    <location>
        <begin position="114"/>
        <end position="149"/>
    </location>
</feature>
<dbReference type="AlphaFoldDB" id="A0A1Y1UWR4"/>
<proteinExistence type="predicted"/>
<sequence length="709" mass="80442">MNFNISFLIFNILLFLNFITTKKCYIKKKNVNSENYKNGNVLNLTVNKNSVFTKTVSFDISSSSETELEDEYFKESHSKNSIIEALSTFIAEDDTLESLPTTFIAEDDAVESLPTTFTTEDDIVESSSTTSTTEDDAVESLPTTFIAEDDTLESLPTTFIAEDDAVESLPTTSTTEDDAVESLSTTSTTESSTMKSLPTAFTTEDDALESSSTTSTTETSTMESLPTTFITEDDILESSSTTFTTEDDIVESLPTTSIFEDDIVESLPTTFTTEDDIVESLPTTFTTEDDIVESLPTTSTTETSTMKSLPTTFITEDDIVESLPTTSTTETSTMESLPTNYCKNEITIDNSNFNIVYFKEKIMYDKCILSDFYINEETFNINSIMYCGKLYLNDNVEKYNIGMEKKLSIKFGIYIMEIEKVYQVEMVNSSNEKLCIDLNGKQNLEYKKEKINDFILVNYKEESSLFITNKNNEIIKKDCLNEIEYKVKPSLISSVKENLCGKEEHLLKIKNLINKNKNGVDATSTITTNIPEPTNEPENNCKDRNNNITYAEIENKTFNFGGYVLYNKNLCKVNLISNGPLNHYTLNPYKQKVQINGLIECIYYDVDGEEKKYDKKIRIESLDGARKFEILSDINPYADYTFFEPFKYTSTSNLSINDSLPDFSRGKFSMYNYITYYNDKEKREEIGKVKTSWIYNVIVGDSDDVWITC</sequence>
<protein>
    <submittedName>
        <fullName evidence="3">Uncharacterized protein</fullName>
    </submittedName>
</protein>
<dbReference type="STRING" id="1754191.A0A1Y1UWR4"/>
<dbReference type="EMBL" id="MCFH01000063">
    <property type="protein sequence ID" value="ORX42578.1"/>
    <property type="molecule type" value="Genomic_DNA"/>
</dbReference>
<feature type="compositionally biased region" description="Low complexity" evidence="1">
    <location>
        <begin position="209"/>
        <end position="224"/>
    </location>
</feature>
<feature type="chain" id="PRO_5012960064" evidence="2">
    <location>
        <begin position="22"/>
        <end position="709"/>
    </location>
</feature>
<evidence type="ECO:0000313" key="4">
    <source>
        <dbReference type="Proteomes" id="UP000193719"/>
    </source>
</evidence>
<feature type="compositionally biased region" description="Low complexity" evidence="1">
    <location>
        <begin position="181"/>
        <end position="193"/>
    </location>
</feature>
<keyword evidence="2" id="KW-0732">Signal</keyword>
<name>A0A1Y1UWR4_9FUNG</name>
<keyword evidence="4" id="KW-1185">Reference proteome</keyword>
<dbReference type="Proteomes" id="UP000193719">
    <property type="component" value="Unassembled WGS sequence"/>
</dbReference>
<feature type="signal peptide" evidence="2">
    <location>
        <begin position="1"/>
        <end position="21"/>
    </location>
</feature>
<feature type="region of interest" description="Disordered" evidence="1">
    <location>
        <begin position="161"/>
        <end position="224"/>
    </location>
</feature>
<evidence type="ECO:0000313" key="3">
    <source>
        <dbReference type="EMBL" id="ORX42578.1"/>
    </source>
</evidence>